<gene>
    <name evidence="4" type="ORF">LSINAPIS_LOCUS8039</name>
</gene>
<dbReference type="InterPro" id="IPR015915">
    <property type="entry name" value="Kelch-typ_b-propeller"/>
</dbReference>
<keyword evidence="1" id="KW-0880">Kelch repeat</keyword>
<dbReference type="UniPathway" id="UPA00143"/>
<sequence length="201" mass="21650">MSTRRSSVGVAVLENRLYAVGGYDGASRQCLSSVERYDPAADRWESVAEMSARRSGAGVGVAAGALYALGGHDGPAVRRCAERYRPAAGWSAAPPMHSARRNAAVAAHRDRLFSTRPRTSGACCRPRCQWVARTRAWRSSTVPSDRRPPPPGGISTPSTRSPPRRAPSPAELIRWSRVCTRAWRVWVPGEARCTAGGGAVR</sequence>
<dbReference type="AlphaFoldDB" id="A0A5E4QHL8"/>
<organism evidence="4 5">
    <name type="scientific">Leptidea sinapis</name>
    <dbReference type="NCBI Taxonomy" id="189913"/>
    <lineage>
        <taxon>Eukaryota</taxon>
        <taxon>Metazoa</taxon>
        <taxon>Ecdysozoa</taxon>
        <taxon>Arthropoda</taxon>
        <taxon>Hexapoda</taxon>
        <taxon>Insecta</taxon>
        <taxon>Pterygota</taxon>
        <taxon>Neoptera</taxon>
        <taxon>Endopterygota</taxon>
        <taxon>Lepidoptera</taxon>
        <taxon>Glossata</taxon>
        <taxon>Ditrysia</taxon>
        <taxon>Papilionoidea</taxon>
        <taxon>Pieridae</taxon>
        <taxon>Dismorphiinae</taxon>
        <taxon>Leptidea</taxon>
    </lineage>
</organism>
<evidence type="ECO:0000256" key="1">
    <source>
        <dbReference type="ARBA" id="ARBA00022441"/>
    </source>
</evidence>
<reference evidence="4 5" key="1">
    <citation type="submission" date="2017-07" db="EMBL/GenBank/DDBJ databases">
        <authorList>
            <person name="Talla V."/>
            <person name="Backstrom N."/>
        </authorList>
    </citation>
    <scope>NUCLEOTIDE SEQUENCE [LARGE SCALE GENOMIC DNA]</scope>
</reference>
<dbReference type="EMBL" id="FZQP02002781">
    <property type="protein sequence ID" value="VVC96572.1"/>
    <property type="molecule type" value="Genomic_DNA"/>
</dbReference>
<dbReference type="GO" id="GO:0016567">
    <property type="term" value="P:protein ubiquitination"/>
    <property type="evidence" value="ECO:0007669"/>
    <property type="project" value="UniProtKB-UniPathway"/>
</dbReference>
<feature type="non-terminal residue" evidence="4">
    <location>
        <position position="201"/>
    </location>
</feature>
<accession>A0A5E4QHL8</accession>
<dbReference type="Proteomes" id="UP000324832">
    <property type="component" value="Unassembled WGS sequence"/>
</dbReference>
<feature type="region of interest" description="Disordered" evidence="3">
    <location>
        <begin position="138"/>
        <end position="169"/>
    </location>
</feature>
<dbReference type="InterPro" id="IPR006652">
    <property type="entry name" value="Kelch_1"/>
</dbReference>
<dbReference type="PRINTS" id="PR00501">
    <property type="entry name" value="KELCHREPEAT"/>
</dbReference>
<keyword evidence="2" id="KW-0677">Repeat</keyword>
<name>A0A5E4QHL8_9NEOP</name>
<evidence type="ECO:0000313" key="4">
    <source>
        <dbReference type="EMBL" id="VVC96572.1"/>
    </source>
</evidence>
<protein>
    <submittedName>
        <fullName evidence="4">Uncharacterized protein</fullName>
    </submittedName>
</protein>
<dbReference type="Pfam" id="PF01344">
    <property type="entry name" value="Kelch_1"/>
    <property type="match status" value="2"/>
</dbReference>
<dbReference type="PANTHER" id="PTHR24412:SF466">
    <property type="entry name" value="RING CANAL KELCH PROTEIN"/>
    <property type="match status" value="1"/>
</dbReference>
<evidence type="ECO:0000256" key="3">
    <source>
        <dbReference type="SAM" id="MobiDB-lite"/>
    </source>
</evidence>
<proteinExistence type="predicted"/>
<dbReference type="SMART" id="SM00612">
    <property type="entry name" value="Kelch"/>
    <property type="match status" value="2"/>
</dbReference>
<evidence type="ECO:0000313" key="5">
    <source>
        <dbReference type="Proteomes" id="UP000324832"/>
    </source>
</evidence>
<evidence type="ECO:0000256" key="2">
    <source>
        <dbReference type="ARBA" id="ARBA00022737"/>
    </source>
</evidence>
<dbReference type="Gene3D" id="2.120.10.80">
    <property type="entry name" value="Kelch-type beta propeller"/>
    <property type="match status" value="1"/>
</dbReference>
<keyword evidence="5" id="KW-1185">Reference proteome</keyword>
<dbReference type="PANTHER" id="PTHR24412">
    <property type="entry name" value="KELCH PROTEIN"/>
    <property type="match status" value="1"/>
</dbReference>
<dbReference type="SUPFAM" id="SSF117281">
    <property type="entry name" value="Kelch motif"/>
    <property type="match status" value="1"/>
</dbReference>